<dbReference type="Pfam" id="PF03767">
    <property type="entry name" value="Acid_phosphat_B"/>
    <property type="match status" value="1"/>
</dbReference>
<dbReference type="RefSeq" id="XP_071934542.1">
    <property type="nucleotide sequence ID" value="XM_072078441.1"/>
</dbReference>
<feature type="transmembrane region" description="Helical" evidence="1">
    <location>
        <begin position="35"/>
        <end position="63"/>
    </location>
</feature>
<evidence type="ECO:0000313" key="5">
    <source>
        <dbReference type="RefSeq" id="XP_071934540.1"/>
    </source>
</evidence>
<evidence type="ECO:0000313" key="6">
    <source>
        <dbReference type="RefSeq" id="XP_071934541.1"/>
    </source>
</evidence>
<evidence type="ECO:0000313" key="2">
    <source>
        <dbReference type="Proteomes" id="UP001652660"/>
    </source>
</evidence>
<organism evidence="2 7">
    <name type="scientific">Coffea arabica</name>
    <name type="common">Arabian coffee</name>
    <dbReference type="NCBI Taxonomy" id="13443"/>
    <lineage>
        <taxon>Eukaryota</taxon>
        <taxon>Viridiplantae</taxon>
        <taxon>Streptophyta</taxon>
        <taxon>Embryophyta</taxon>
        <taxon>Tracheophyta</taxon>
        <taxon>Spermatophyta</taxon>
        <taxon>Magnoliopsida</taxon>
        <taxon>eudicotyledons</taxon>
        <taxon>Gunneridae</taxon>
        <taxon>Pentapetalae</taxon>
        <taxon>asterids</taxon>
        <taxon>lamiids</taxon>
        <taxon>Gentianales</taxon>
        <taxon>Rubiaceae</taxon>
        <taxon>Ixoroideae</taxon>
        <taxon>Gardenieae complex</taxon>
        <taxon>Bertiereae - Coffeeae clade</taxon>
        <taxon>Coffeeae</taxon>
        <taxon>Coffea</taxon>
    </lineage>
</organism>
<dbReference type="PANTHER" id="PTHR31284">
    <property type="entry name" value="ACID PHOSPHATASE-LIKE PROTEIN"/>
    <property type="match status" value="1"/>
</dbReference>
<dbReference type="RefSeq" id="XP_071934541.1">
    <property type="nucleotide sequence ID" value="XM_072078440.1"/>
</dbReference>
<dbReference type="Proteomes" id="UP001652660">
    <property type="component" value="Chromosome 2e"/>
</dbReference>
<protein>
    <submittedName>
        <fullName evidence="3 4">Uncharacterized protein At2g39920-like isoform X1</fullName>
    </submittedName>
</protein>
<evidence type="ECO:0000313" key="4">
    <source>
        <dbReference type="RefSeq" id="XP_071934539.1"/>
    </source>
</evidence>
<dbReference type="InterPro" id="IPR005519">
    <property type="entry name" value="Acid_phosphat_B-like"/>
</dbReference>
<dbReference type="RefSeq" id="XP_071934543.1">
    <property type="nucleotide sequence ID" value="XM_072078442.1"/>
</dbReference>
<dbReference type="RefSeq" id="XP_071934544.1">
    <property type="nucleotide sequence ID" value="XM_072078443.1"/>
</dbReference>
<reference evidence="3 4" key="1">
    <citation type="submission" date="2025-05" db="UniProtKB">
        <authorList>
            <consortium name="RefSeq"/>
        </authorList>
    </citation>
    <scope>IDENTIFICATION</scope>
    <source>
        <tissue evidence="3 4">Leaves</tissue>
    </source>
</reference>
<accession>A0ABM4WS01</accession>
<keyword evidence="1" id="KW-1133">Transmembrane helix</keyword>
<evidence type="ECO:0000256" key="1">
    <source>
        <dbReference type="SAM" id="Phobius"/>
    </source>
</evidence>
<dbReference type="RefSeq" id="XP_071934539.1">
    <property type="nucleotide sequence ID" value="XM_072078438.1"/>
</dbReference>
<keyword evidence="2" id="KW-1185">Reference proteome</keyword>
<dbReference type="RefSeq" id="XP_071934540.1">
    <property type="nucleotide sequence ID" value="XM_072078439.1"/>
</dbReference>
<dbReference type="Gene3D" id="3.40.50.1000">
    <property type="entry name" value="HAD superfamily/HAD-like"/>
    <property type="match status" value="1"/>
</dbReference>
<dbReference type="PANTHER" id="PTHR31284:SF22">
    <property type="entry name" value="ACID PHOSPHATASE"/>
    <property type="match status" value="1"/>
</dbReference>
<evidence type="ECO:0000313" key="9">
    <source>
        <dbReference type="RefSeq" id="XP_071934544.1"/>
    </source>
</evidence>
<evidence type="ECO:0000313" key="7">
    <source>
        <dbReference type="RefSeq" id="XP_071934542.1"/>
    </source>
</evidence>
<gene>
    <name evidence="3 4 5 6 7 8 9" type="primary">LOC140004295</name>
</gene>
<proteinExistence type="predicted"/>
<keyword evidence="1" id="KW-0812">Transmembrane</keyword>
<dbReference type="RefSeq" id="XP_071934538.1">
    <property type="nucleotide sequence ID" value="XM_072078437.1"/>
</dbReference>
<evidence type="ECO:0000313" key="8">
    <source>
        <dbReference type="RefSeq" id="XP_071934543.1"/>
    </source>
</evidence>
<dbReference type="InterPro" id="IPR023214">
    <property type="entry name" value="HAD_sf"/>
</dbReference>
<dbReference type="GeneID" id="140004295"/>
<keyword evidence="1" id="KW-0472">Membrane</keyword>
<name>A0ABM4WS01_COFAR</name>
<evidence type="ECO:0000313" key="3">
    <source>
        <dbReference type="RefSeq" id="XP_071934538.1"/>
    </source>
</evidence>
<sequence>MSAYGHQMEREYSAQSLLRRSASESESHYTMETGIYMSSFAATVFVAGLVTVGVSLMTLLIALTVMLQNCQRQNAGVVEMQKPSDDYEFCRILALHIEINHLDSDSFPLVCKELAFQFIGDGQYIRELNATLRVVENYFSSIRPGEDGRDVVLMDADDLLPSDYDSLDQLMHRFNEYNCSNCHKDARQLKWILVRELYVKLQNGGWPMILLSRKPERLRKTTVGYLNSVGCGGWSSLIMRHAEDNEFDMDNEEYLTRRRTVIKGQGLRTVAAISSQLDFLTGSKTGGLSFKIPNVFTDKMNNHPENPDSLKSQIGLNLPRKRVLYS</sequence>